<organism evidence="1">
    <name type="scientific">Bradyrhizobium quebecense</name>
    <dbReference type="NCBI Taxonomy" id="2748629"/>
    <lineage>
        <taxon>Bacteria</taxon>
        <taxon>Pseudomonadati</taxon>
        <taxon>Pseudomonadota</taxon>
        <taxon>Alphaproteobacteria</taxon>
        <taxon>Hyphomicrobiales</taxon>
        <taxon>Nitrobacteraceae</taxon>
        <taxon>Bradyrhizobium</taxon>
    </lineage>
</organism>
<proteinExistence type="predicted"/>
<protein>
    <submittedName>
        <fullName evidence="1">Uncharacterized protein</fullName>
    </submittedName>
</protein>
<name>A0A974ADQ0_9BRAD</name>
<sequence>MGVLYPRTDILTLVGFSPPFSFDLQQRQELSTLAGGKTIGKDMGPPLWVATYTTEELRNDDAVDYQAVINSLDGVTRLFEAFDLRRASPRAYPGGVGANDGVLRSVNANSKRLSLSGLTAGQIISRGDYMSFNYGTNRALHQAMESVAANGSGTTPEFEVRPFVRSGFSLSALVSVKAPRGLFTLLPGSVQPKQTRDKFGQISFSAGQYIE</sequence>
<gene>
    <name evidence="1" type="ORF">HU230_23565</name>
</gene>
<dbReference type="RefSeq" id="WP_176532165.1">
    <property type="nucleotide sequence ID" value="NZ_CP088022.1"/>
</dbReference>
<evidence type="ECO:0000313" key="1">
    <source>
        <dbReference type="EMBL" id="NVL08684.1"/>
    </source>
</evidence>
<reference evidence="1" key="1">
    <citation type="submission" date="2020-06" db="EMBL/GenBank/DDBJ databases">
        <title>Whole Genome Sequence of Bradyrhizobium sp. Strain 66S1MB.</title>
        <authorList>
            <person name="Bromfield E."/>
            <person name="Cloutier S."/>
        </authorList>
    </citation>
    <scope>NUCLEOTIDE SEQUENCE</scope>
    <source>
        <strain evidence="1">66S1MB</strain>
    </source>
</reference>
<comment type="caution">
    <text evidence="1">The sequence shown here is derived from an EMBL/GenBank/DDBJ whole genome shotgun (WGS) entry which is preliminary data.</text>
</comment>
<dbReference type="EMBL" id="JABWSX010000001">
    <property type="protein sequence ID" value="NVL08684.1"/>
    <property type="molecule type" value="Genomic_DNA"/>
</dbReference>
<dbReference type="AlphaFoldDB" id="A0A974ADQ0"/>
<accession>A0A974ADQ0</accession>